<keyword evidence="4" id="KW-0804">Transcription</keyword>
<dbReference type="PRINTS" id="PR00039">
    <property type="entry name" value="HTHLYSR"/>
</dbReference>
<evidence type="ECO:0000313" key="7">
    <source>
        <dbReference type="Proteomes" id="UP000634522"/>
    </source>
</evidence>
<dbReference type="InterPro" id="IPR000847">
    <property type="entry name" value="LysR_HTH_N"/>
</dbReference>
<dbReference type="InterPro" id="IPR036390">
    <property type="entry name" value="WH_DNA-bd_sf"/>
</dbReference>
<dbReference type="Gene3D" id="1.10.10.10">
    <property type="entry name" value="Winged helix-like DNA-binding domain superfamily/Winged helix DNA-binding domain"/>
    <property type="match status" value="1"/>
</dbReference>
<evidence type="ECO:0000256" key="2">
    <source>
        <dbReference type="ARBA" id="ARBA00023015"/>
    </source>
</evidence>
<dbReference type="RefSeq" id="WP_169143637.1">
    <property type="nucleotide sequence ID" value="NZ_WTVS01000141.1"/>
</dbReference>
<sequence>MKQLHDVDLKLVRVFVAVVRHGGFSAAQAALNVSQSTISEQMTTLETRLGLKLCERGRGGFRLTEHGHATYEAAQRLLLAVESFCMDTSVLAQRIAGRLQLGLIDNTVTDGASPILPALQRFLALGHDVQIDIYIGSPAELEARILDGRLHLAIGHFPLQVAGLEYTALYDEADGLFCGKGHPLHSAPDDGDALMKLISTSRVVARAYMQERDLHLLETRMAAATVDNVEAQAILILSGAYIGFLPLHYAQRWVDSGRMRRLRARNLENRWPFSVVTRRSQAMPAVLRAFIDGLAGARRNLPTSPFVPAPQHDN</sequence>
<evidence type="ECO:0000256" key="4">
    <source>
        <dbReference type="ARBA" id="ARBA00023163"/>
    </source>
</evidence>
<protein>
    <submittedName>
        <fullName evidence="6">LysR family transcriptional regulator</fullName>
    </submittedName>
</protein>
<gene>
    <name evidence="6" type="ORF">GPA27_27630</name>
</gene>
<keyword evidence="7" id="KW-1185">Reference proteome</keyword>
<comment type="similarity">
    <text evidence="1">Belongs to the LysR transcriptional regulatory family.</text>
</comment>
<name>A0ABX1NP39_9RHOO</name>
<dbReference type="PROSITE" id="PS50931">
    <property type="entry name" value="HTH_LYSR"/>
    <property type="match status" value="1"/>
</dbReference>
<dbReference type="Pfam" id="PF03466">
    <property type="entry name" value="LysR_substrate"/>
    <property type="match status" value="1"/>
</dbReference>
<dbReference type="SUPFAM" id="SSF46785">
    <property type="entry name" value="Winged helix' DNA-binding domain"/>
    <property type="match status" value="1"/>
</dbReference>
<comment type="caution">
    <text evidence="6">The sequence shown here is derived from an EMBL/GenBank/DDBJ whole genome shotgun (WGS) entry which is preliminary data.</text>
</comment>
<dbReference type="SUPFAM" id="SSF53850">
    <property type="entry name" value="Periplasmic binding protein-like II"/>
    <property type="match status" value="1"/>
</dbReference>
<dbReference type="EMBL" id="WTVS01000141">
    <property type="protein sequence ID" value="NMG01143.1"/>
    <property type="molecule type" value="Genomic_DNA"/>
</dbReference>
<organism evidence="6 7">
    <name type="scientific">Aromatoleum toluolicum</name>
    <dbReference type="NCBI Taxonomy" id="90060"/>
    <lineage>
        <taxon>Bacteria</taxon>
        <taxon>Pseudomonadati</taxon>
        <taxon>Pseudomonadota</taxon>
        <taxon>Betaproteobacteria</taxon>
        <taxon>Rhodocyclales</taxon>
        <taxon>Rhodocyclaceae</taxon>
        <taxon>Aromatoleum</taxon>
    </lineage>
</organism>
<dbReference type="Proteomes" id="UP000634522">
    <property type="component" value="Unassembled WGS sequence"/>
</dbReference>
<evidence type="ECO:0000313" key="6">
    <source>
        <dbReference type="EMBL" id="NMG01143.1"/>
    </source>
</evidence>
<dbReference type="CDD" id="cd05466">
    <property type="entry name" value="PBP2_LTTR_substrate"/>
    <property type="match status" value="1"/>
</dbReference>
<evidence type="ECO:0000259" key="5">
    <source>
        <dbReference type="PROSITE" id="PS50931"/>
    </source>
</evidence>
<evidence type="ECO:0000256" key="3">
    <source>
        <dbReference type="ARBA" id="ARBA00023125"/>
    </source>
</evidence>
<proteinExistence type="inferred from homology"/>
<dbReference type="PANTHER" id="PTHR30126">
    <property type="entry name" value="HTH-TYPE TRANSCRIPTIONAL REGULATOR"/>
    <property type="match status" value="1"/>
</dbReference>
<dbReference type="InterPro" id="IPR005119">
    <property type="entry name" value="LysR_subst-bd"/>
</dbReference>
<dbReference type="Pfam" id="PF00126">
    <property type="entry name" value="HTH_1"/>
    <property type="match status" value="1"/>
</dbReference>
<feature type="domain" description="HTH lysR-type" evidence="5">
    <location>
        <begin position="7"/>
        <end position="64"/>
    </location>
</feature>
<accession>A0ABX1NP39</accession>
<keyword evidence="2" id="KW-0805">Transcription regulation</keyword>
<evidence type="ECO:0000256" key="1">
    <source>
        <dbReference type="ARBA" id="ARBA00009437"/>
    </source>
</evidence>
<dbReference type="Gene3D" id="3.40.190.290">
    <property type="match status" value="1"/>
</dbReference>
<dbReference type="InterPro" id="IPR036388">
    <property type="entry name" value="WH-like_DNA-bd_sf"/>
</dbReference>
<keyword evidence="3" id="KW-0238">DNA-binding</keyword>
<reference evidence="6 7" key="1">
    <citation type="submission" date="2019-12" db="EMBL/GenBank/DDBJ databases">
        <title>Comparative genomics gives insights into the taxonomy of the Azoarcus-Aromatoleum group and reveals separate origins of nif in the plant-associated Azoarcus and non-plant-associated Aromatoleum sub-groups.</title>
        <authorList>
            <person name="Lafos M."/>
            <person name="Maluk M."/>
            <person name="Batista M."/>
            <person name="Junghare M."/>
            <person name="Carmona M."/>
            <person name="Faoro H."/>
            <person name="Cruz L.M."/>
            <person name="Battistoni F."/>
            <person name="De Souza E."/>
            <person name="Pedrosa F."/>
            <person name="Chen W.-M."/>
            <person name="Poole P.S."/>
            <person name="Dixon R.A."/>
            <person name="James E.K."/>
        </authorList>
    </citation>
    <scope>NUCLEOTIDE SEQUENCE [LARGE SCALE GENOMIC DNA]</scope>
    <source>
        <strain evidence="6 7">T</strain>
    </source>
</reference>
<dbReference type="PANTHER" id="PTHR30126:SF98">
    <property type="entry name" value="HTH-TYPE TRANSCRIPTIONAL ACTIVATOR BAUR"/>
    <property type="match status" value="1"/>
</dbReference>